<accession>A0A0E9SQH3</accession>
<organism evidence="1">
    <name type="scientific">Anguilla anguilla</name>
    <name type="common">European freshwater eel</name>
    <name type="synonym">Muraena anguilla</name>
    <dbReference type="NCBI Taxonomy" id="7936"/>
    <lineage>
        <taxon>Eukaryota</taxon>
        <taxon>Metazoa</taxon>
        <taxon>Chordata</taxon>
        <taxon>Craniata</taxon>
        <taxon>Vertebrata</taxon>
        <taxon>Euteleostomi</taxon>
        <taxon>Actinopterygii</taxon>
        <taxon>Neopterygii</taxon>
        <taxon>Teleostei</taxon>
        <taxon>Anguilliformes</taxon>
        <taxon>Anguillidae</taxon>
        <taxon>Anguilla</taxon>
    </lineage>
</organism>
<name>A0A0E9SQH3_ANGAN</name>
<evidence type="ECO:0000313" key="1">
    <source>
        <dbReference type="EMBL" id="JAH42748.1"/>
    </source>
</evidence>
<sequence>MQRTLRSQTTPCYQIRVASLTGSECVCRRGMRTRETLPLFLIRRCSSCPPTHCLKSSALTSS</sequence>
<dbReference type="EMBL" id="GBXM01065829">
    <property type="protein sequence ID" value="JAH42748.1"/>
    <property type="molecule type" value="Transcribed_RNA"/>
</dbReference>
<reference evidence="1" key="1">
    <citation type="submission" date="2014-11" db="EMBL/GenBank/DDBJ databases">
        <authorList>
            <person name="Amaro Gonzalez C."/>
        </authorList>
    </citation>
    <scope>NUCLEOTIDE SEQUENCE</scope>
</reference>
<dbReference type="AlphaFoldDB" id="A0A0E9SQH3"/>
<protein>
    <submittedName>
        <fullName evidence="1">Uncharacterized protein</fullName>
    </submittedName>
</protein>
<proteinExistence type="predicted"/>
<reference evidence="1" key="2">
    <citation type="journal article" date="2015" name="Fish Shellfish Immunol.">
        <title>Early steps in the European eel (Anguilla anguilla)-Vibrio vulnificus interaction in the gills: Role of the RtxA13 toxin.</title>
        <authorList>
            <person name="Callol A."/>
            <person name="Pajuelo D."/>
            <person name="Ebbesson L."/>
            <person name="Teles M."/>
            <person name="MacKenzie S."/>
            <person name="Amaro C."/>
        </authorList>
    </citation>
    <scope>NUCLEOTIDE SEQUENCE</scope>
</reference>